<keyword evidence="1" id="KW-0732">Signal</keyword>
<dbReference type="EMBL" id="CP031001">
    <property type="protein sequence ID" value="QHN75784.1"/>
    <property type="molecule type" value="Genomic_DNA"/>
</dbReference>
<evidence type="ECO:0000313" key="2">
    <source>
        <dbReference type="EMBL" id="QHN75784.1"/>
    </source>
</evidence>
<evidence type="ECO:0000313" key="3">
    <source>
        <dbReference type="Proteomes" id="UP000464620"/>
    </source>
</evidence>
<proteinExistence type="predicted"/>
<gene>
    <name evidence="2" type="ORF">DS421_19g638270</name>
</gene>
<dbReference type="Gramene" id="arahy.Tifrunner.gnm2.ann2.Ah19g040400.1">
    <property type="protein sequence ID" value="arahy.Tifrunner.gnm2.ann2.Ah19g040400.1-CDS"/>
    <property type="gene ID" value="arahy.Tifrunner.gnm2.ann2.Ah19g040400"/>
</dbReference>
<feature type="chain" id="PRO_5025610927" description="Knottin scorpion toxin-like domain-containing protein" evidence="1">
    <location>
        <begin position="20"/>
        <end position="89"/>
    </location>
</feature>
<evidence type="ECO:0008006" key="4">
    <source>
        <dbReference type="Google" id="ProtNLM"/>
    </source>
</evidence>
<dbReference type="SMR" id="A0A6B9V4J0"/>
<name>A0A6B9V4J0_ARAHY</name>
<evidence type="ECO:0000256" key="1">
    <source>
        <dbReference type="SAM" id="SignalP"/>
    </source>
</evidence>
<feature type="signal peptide" evidence="1">
    <location>
        <begin position="1"/>
        <end position="19"/>
    </location>
</feature>
<reference evidence="2 3" key="1">
    <citation type="submission" date="2020-01" db="EMBL/GenBank/DDBJ databases">
        <title>Genome sequence of Arachis hypogaea, cultivar Shitouqi.</title>
        <authorList>
            <person name="Zhuang W."/>
            <person name="Chen H."/>
            <person name="Varshney R."/>
            <person name="Wang D."/>
            <person name="Ming R."/>
        </authorList>
    </citation>
    <scope>NUCLEOTIDE SEQUENCE [LARGE SCALE GENOMIC DNA]</scope>
    <source>
        <tissue evidence="2">Young leaf</tissue>
    </source>
</reference>
<accession>A0A6B9V4J0</accession>
<protein>
    <recommendedName>
        <fullName evidence="4">Knottin scorpion toxin-like domain-containing protein</fullName>
    </recommendedName>
</protein>
<dbReference type="Proteomes" id="UP000464620">
    <property type="component" value="Chromosome B09"/>
</dbReference>
<dbReference type="AlphaFoldDB" id="A0A6B9V4J0"/>
<sequence length="89" mass="10159">MAAKFTMTNLLSLFLLVLAICSMRIEVMSGDKQPFCREKWPASDHCLIELCPTKCQERAKERDAPFLLAFCVLGKTCFCEYQKECSDVI</sequence>
<organism evidence="2 3">
    <name type="scientific">Arachis hypogaea</name>
    <name type="common">Peanut</name>
    <dbReference type="NCBI Taxonomy" id="3818"/>
    <lineage>
        <taxon>Eukaryota</taxon>
        <taxon>Viridiplantae</taxon>
        <taxon>Streptophyta</taxon>
        <taxon>Embryophyta</taxon>
        <taxon>Tracheophyta</taxon>
        <taxon>Spermatophyta</taxon>
        <taxon>Magnoliopsida</taxon>
        <taxon>eudicotyledons</taxon>
        <taxon>Gunneridae</taxon>
        <taxon>Pentapetalae</taxon>
        <taxon>rosids</taxon>
        <taxon>fabids</taxon>
        <taxon>Fabales</taxon>
        <taxon>Fabaceae</taxon>
        <taxon>Papilionoideae</taxon>
        <taxon>50 kb inversion clade</taxon>
        <taxon>dalbergioids sensu lato</taxon>
        <taxon>Dalbergieae</taxon>
        <taxon>Pterocarpus clade</taxon>
        <taxon>Arachis</taxon>
    </lineage>
</organism>